<protein>
    <submittedName>
        <fullName evidence="2 3">Gp141</fullName>
    </submittedName>
</protein>
<dbReference type="Proteomes" id="UP000132784">
    <property type="component" value="Segment"/>
</dbReference>
<evidence type="ECO:0000313" key="5">
    <source>
        <dbReference type="Proteomes" id="UP000132784"/>
    </source>
</evidence>
<dbReference type="KEGG" id="vg:14536718"/>
<dbReference type="Proteomes" id="UP000102041">
    <property type="component" value="Segment"/>
</dbReference>
<evidence type="ECO:0000313" key="2">
    <source>
        <dbReference type="EMBL" id="AGE11595.1"/>
    </source>
</evidence>
<keyword evidence="5" id="KW-1185">Reference proteome</keyword>
<accession>B7TQ21</accession>
<dbReference type="EMBL" id="AB592928">
    <property type="protein sequence ID" value="BAJ78580.1"/>
    <property type="molecule type" value="Genomic_DNA"/>
</dbReference>
<gene>
    <name evidence="3" type="primary">gp141</name>
</gene>
<organismHost>
    <name type="scientific">Cavia porcellus</name>
    <name type="common">Guinea pig</name>
    <dbReference type="NCBI Taxonomy" id="10141"/>
</organismHost>
<dbReference type="EMBL" id="KC503762">
    <property type="protein sequence ID" value="AGE11595.1"/>
    <property type="molecule type" value="Genomic_DNA"/>
</dbReference>
<dbReference type="Pfam" id="PF02393">
    <property type="entry name" value="US22"/>
    <property type="match status" value="2"/>
</dbReference>
<dbReference type="GeneID" id="14536718"/>
<dbReference type="OrthoDB" id="2229at10239"/>
<reference evidence="3 4" key="1">
    <citation type="journal article" date="2011" name="J. Gen. Virol.">
        <title>Re-evaluation of the genome sequence of guinea pig cytomegalovirus.</title>
        <authorList>
            <person name="Kanai K."/>
            <person name="Yamada S."/>
            <person name="Yamamoto Y."/>
            <person name="Fukui Y."/>
            <person name="Kurane I."/>
            <person name="Inoue N."/>
        </authorList>
    </citation>
    <scope>NUCLEOTIDE SEQUENCE [LARGE SCALE GENOMIC DNA]</scope>
    <source>
        <strain evidence="3">22122</strain>
    </source>
</reference>
<dbReference type="RefSeq" id="YP_007417891.1">
    <property type="nucleotide sequence ID" value="NC_020231.1"/>
</dbReference>
<organism evidence="3 4">
    <name type="scientific">Guinea pig cytomegalovirus (strain 22122)</name>
    <name type="common">GPCMV</name>
    <dbReference type="NCBI Taxonomy" id="103920"/>
    <lineage>
        <taxon>Viruses</taxon>
        <taxon>Duplodnaviria</taxon>
        <taxon>Heunggongvirae</taxon>
        <taxon>Peploviricota</taxon>
        <taxon>Herviviricetes</taxon>
        <taxon>Herpesvirales</taxon>
        <taxon>Orthoherpesviridae</taxon>
        <taxon>Betaherpesvirinae</taxon>
        <taxon>Quwivirus</taxon>
        <taxon>Quwivirus caviidbeta2</taxon>
    </lineage>
</organism>
<name>B7TQ21_GPCMV</name>
<evidence type="ECO:0000313" key="3">
    <source>
        <dbReference type="EMBL" id="BAJ78580.1"/>
    </source>
</evidence>
<proteinExistence type="predicted"/>
<evidence type="ECO:0000256" key="1">
    <source>
        <dbReference type="SAM" id="MobiDB-lite"/>
    </source>
</evidence>
<reference evidence="2 5" key="2">
    <citation type="journal article" date="2013" name="Genome Announc.">
        <title>Complete genome sequence of pathogenic Guinea pig cytomegalovirus from salivary gland homogenates of infected animals.</title>
        <authorList>
            <person name="Yang D."/>
            <person name="Tamburro K."/>
            <person name="Dittmer D."/>
            <person name="Cui X."/>
            <person name="McVoy M.A."/>
            <person name="Hernandez-Alvarado N."/>
            <person name="Schleiss M.R."/>
        </authorList>
    </citation>
    <scope>NUCLEOTIDE SEQUENCE [LARGE SCALE GENOMIC DNA]</scope>
    <source>
        <strain evidence="2">21222</strain>
    </source>
</reference>
<sequence length="535" mass="61322">MWRLNRVLGWERMLDPDPRYYYHASRDAFLRVMTDFKELFVAQDDPEKILEIARRRAGEKLSLGIPHDWFLELTAAEDIPQVDVYAHECSRMLCCVENLSPLGHVVVRETLEGHGCYRRTKFVAFMGAENRLYFYHVMRRRLLLIALHIDHLARYGLIPSGCFVLDDGTAPVITHYSAEVYGILERTFRTPELVKFLSTISGVDVELHTPGVCTQPLKLLSHFDDLRRTWPFCAMPPADMEFCSKRITFRLRCLWFILGAVGAYHATGFFHTSHVLVVDRFGAVYALVTRDGCFYRVADNVWELFKGGLNKCYSRRCYDFKSLTICRLERPSVCRHHLPTTVGHHKFFDVGVAHDYEKQHQWLCRDGRFREDETRVWDDVDSLALWKARVIENVPAIRDENDVRDAVPPEEGPAAAGGGGDARRDERDGAAAAGFPNDDSEDSDRDSAIELSSSDSEEEDTNGVYVVNQRRLLPPGSTNERYTPWQAETDAQLIYGYFTESEPTMSEVGSRRIAHYNSLTESTEAPIYDFSSYLI</sequence>
<feature type="region of interest" description="Disordered" evidence="1">
    <location>
        <begin position="401"/>
        <end position="465"/>
    </location>
</feature>
<evidence type="ECO:0000313" key="4">
    <source>
        <dbReference type="Proteomes" id="UP000102041"/>
    </source>
</evidence>
<dbReference type="InterPro" id="IPR003360">
    <property type="entry name" value="US22-like"/>
</dbReference>